<sequence length="387" mass="39770">MRFALSTEQLDFAAELRKILDAGQVPAAVRAWADGDTGKGRALLRQVAEMGVFGLLVDEQYGGAEATPVDLTVALVELGRAAVPGPTIESAAVIPALLQGLPDPEPARRWLPALTGGGLLGTIAFDEPQRSIALDAETVDLVLVAGDGRISLGRRTPDSGEAVDPTNAAAADAASAPGQAAAGAAGDASGGSAAPASGSGSTGARASVPSPLASIDPARKLFGITADELVADGEDVQEAIDYAFDHGVLACAAQLLGAGRAILDQTTNYAKQRKQFGRAIGEFQAVKQQLADVLIALDLAEPLLYRAALTLDSPDRTRDVSAALVACGDAAHRAARAGLQVHGAIGYTAEYDLSVWLTRVTALRTAWGTADFHRARIATALRDRPAS</sequence>
<evidence type="ECO:0000256" key="2">
    <source>
        <dbReference type="ARBA" id="ARBA00009347"/>
    </source>
</evidence>
<dbReference type="Proteomes" id="UP000183810">
    <property type="component" value="Chromosome"/>
</dbReference>
<dbReference type="SUPFAM" id="SSF47203">
    <property type="entry name" value="Acyl-CoA dehydrogenase C-terminal domain-like"/>
    <property type="match status" value="1"/>
</dbReference>
<dbReference type="InterPro" id="IPR036250">
    <property type="entry name" value="AcylCo_DH-like_C"/>
</dbReference>
<comment type="cofactor">
    <cofactor evidence="1">
        <name>FAD</name>
        <dbReference type="ChEBI" id="CHEBI:57692"/>
    </cofactor>
</comment>
<organism evidence="9 10">
    <name type="scientific">Nocardia mangyaensis</name>
    <dbReference type="NCBI Taxonomy" id="2213200"/>
    <lineage>
        <taxon>Bacteria</taxon>
        <taxon>Bacillati</taxon>
        <taxon>Actinomycetota</taxon>
        <taxon>Actinomycetes</taxon>
        <taxon>Mycobacteriales</taxon>
        <taxon>Nocardiaceae</taxon>
        <taxon>Nocardia</taxon>
    </lineage>
</organism>
<accession>A0A1J0VLU5</accession>
<dbReference type="Pfam" id="PF00441">
    <property type="entry name" value="Acyl-CoA_dh_1"/>
    <property type="match status" value="1"/>
</dbReference>
<evidence type="ECO:0000313" key="9">
    <source>
        <dbReference type="EMBL" id="APE32981.1"/>
    </source>
</evidence>
<dbReference type="InterPro" id="IPR009100">
    <property type="entry name" value="AcylCoA_DH/oxidase_NM_dom_sf"/>
</dbReference>
<dbReference type="GO" id="GO:0050660">
    <property type="term" value="F:flavin adenine dinucleotide binding"/>
    <property type="evidence" value="ECO:0007669"/>
    <property type="project" value="InterPro"/>
</dbReference>
<dbReference type="RefSeq" id="WP_071926019.1">
    <property type="nucleotide sequence ID" value="NZ_CP018082.1"/>
</dbReference>
<dbReference type="InterPro" id="IPR013786">
    <property type="entry name" value="AcylCoA_DH/ox_N"/>
</dbReference>
<protein>
    <submittedName>
        <fullName evidence="9">Acyl-CoA dehydrogenase</fullName>
    </submittedName>
</protein>
<keyword evidence="5" id="KW-0560">Oxidoreductase</keyword>
<keyword evidence="4" id="KW-0274">FAD</keyword>
<comment type="similarity">
    <text evidence="2">Belongs to the acyl-CoA dehydrogenase family.</text>
</comment>
<keyword evidence="3" id="KW-0285">Flavoprotein</keyword>
<feature type="domain" description="Acyl-CoA dehydrogenase/oxidase N-terminal" evidence="8">
    <location>
        <begin position="7"/>
        <end position="117"/>
    </location>
</feature>
<dbReference type="AlphaFoldDB" id="A0A1J0VLU5"/>
<evidence type="ECO:0000256" key="5">
    <source>
        <dbReference type="ARBA" id="ARBA00023002"/>
    </source>
</evidence>
<dbReference type="InterPro" id="IPR009075">
    <property type="entry name" value="AcylCo_DH/oxidase_C"/>
</dbReference>
<proteinExistence type="inferred from homology"/>
<dbReference type="KEGG" id="nsl:BOX37_02225"/>
<dbReference type="Pfam" id="PF02771">
    <property type="entry name" value="Acyl-CoA_dh_N"/>
    <property type="match status" value="1"/>
</dbReference>
<dbReference type="PANTHER" id="PTHR43884:SF20">
    <property type="entry name" value="ACYL-COA DEHYDROGENASE FADE28"/>
    <property type="match status" value="1"/>
</dbReference>
<evidence type="ECO:0000313" key="10">
    <source>
        <dbReference type="Proteomes" id="UP000183810"/>
    </source>
</evidence>
<evidence type="ECO:0000256" key="4">
    <source>
        <dbReference type="ARBA" id="ARBA00022827"/>
    </source>
</evidence>
<dbReference type="EMBL" id="CP018082">
    <property type="protein sequence ID" value="APE32981.1"/>
    <property type="molecule type" value="Genomic_DNA"/>
</dbReference>
<reference evidence="9" key="1">
    <citation type="submission" date="2016-11" db="EMBL/GenBank/DDBJ databases">
        <authorList>
            <person name="Jaros S."/>
            <person name="Januszkiewicz K."/>
            <person name="Wedrychowicz H."/>
        </authorList>
    </citation>
    <scope>NUCLEOTIDE SEQUENCE [LARGE SCALE GENOMIC DNA]</scope>
    <source>
        <strain evidence="9">Y48</strain>
    </source>
</reference>
<dbReference type="OrthoDB" id="8677713at2"/>
<evidence type="ECO:0000256" key="3">
    <source>
        <dbReference type="ARBA" id="ARBA00022630"/>
    </source>
</evidence>
<name>A0A1J0VLU5_9NOCA</name>
<dbReference type="GO" id="GO:0003995">
    <property type="term" value="F:acyl-CoA dehydrogenase activity"/>
    <property type="evidence" value="ECO:0007669"/>
    <property type="project" value="TreeGrafter"/>
</dbReference>
<keyword evidence="10" id="KW-1185">Reference proteome</keyword>
<dbReference type="SUPFAM" id="SSF56645">
    <property type="entry name" value="Acyl-CoA dehydrogenase NM domain-like"/>
    <property type="match status" value="1"/>
</dbReference>
<feature type="compositionally biased region" description="Low complexity" evidence="6">
    <location>
        <begin position="168"/>
        <end position="207"/>
    </location>
</feature>
<feature type="region of interest" description="Disordered" evidence="6">
    <location>
        <begin position="153"/>
        <end position="211"/>
    </location>
</feature>
<evidence type="ECO:0000256" key="1">
    <source>
        <dbReference type="ARBA" id="ARBA00001974"/>
    </source>
</evidence>
<dbReference type="Gene3D" id="1.20.140.10">
    <property type="entry name" value="Butyryl-CoA Dehydrogenase, subunit A, domain 3"/>
    <property type="match status" value="1"/>
</dbReference>
<evidence type="ECO:0000259" key="7">
    <source>
        <dbReference type="Pfam" id="PF00441"/>
    </source>
</evidence>
<evidence type="ECO:0000259" key="8">
    <source>
        <dbReference type="Pfam" id="PF02771"/>
    </source>
</evidence>
<gene>
    <name evidence="9" type="ORF">BOX37_02225</name>
</gene>
<dbReference type="PANTHER" id="PTHR43884">
    <property type="entry name" value="ACYL-COA DEHYDROGENASE"/>
    <property type="match status" value="1"/>
</dbReference>
<dbReference type="Gene3D" id="1.10.540.10">
    <property type="entry name" value="Acyl-CoA dehydrogenase/oxidase, N-terminal domain"/>
    <property type="match status" value="1"/>
</dbReference>
<evidence type="ECO:0000256" key="6">
    <source>
        <dbReference type="SAM" id="MobiDB-lite"/>
    </source>
</evidence>
<dbReference type="InterPro" id="IPR037069">
    <property type="entry name" value="AcylCoA_DH/ox_N_sf"/>
</dbReference>
<feature type="domain" description="Acyl-CoA dehydrogenase/oxidase C-terminal" evidence="7">
    <location>
        <begin position="240"/>
        <end position="381"/>
    </location>
</feature>